<dbReference type="InterPro" id="IPR022337">
    <property type="entry name" value="Inositol_monophosphatase_SuhB"/>
</dbReference>
<organism evidence="10 12">
    <name type="scientific">Pseudodesulfovibrio indicus</name>
    <dbReference type="NCBI Taxonomy" id="1716143"/>
    <lineage>
        <taxon>Bacteria</taxon>
        <taxon>Pseudomonadati</taxon>
        <taxon>Thermodesulfobacteriota</taxon>
        <taxon>Desulfovibrionia</taxon>
        <taxon>Desulfovibrionales</taxon>
        <taxon>Desulfovibrionaceae</taxon>
    </lineage>
</organism>
<evidence type="ECO:0000256" key="2">
    <source>
        <dbReference type="ARBA" id="ARBA00001946"/>
    </source>
</evidence>
<dbReference type="KEGG" id="dej:AWY79_12120"/>
<proteinExistence type="inferred from homology"/>
<dbReference type="PRINTS" id="PR00377">
    <property type="entry name" value="IMPHPHTASES"/>
</dbReference>
<dbReference type="PRINTS" id="PR01959">
    <property type="entry name" value="SBIMPHPHTASE"/>
</dbReference>
<dbReference type="Gene3D" id="3.30.540.10">
    <property type="entry name" value="Fructose-1,6-Bisphosphatase, subunit A, domain 1"/>
    <property type="match status" value="1"/>
</dbReference>
<dbReference type="InterPro" id="IPR020583">
    <property type="entry name" value="Inositol_monoP_metal-BS"/>
</dbReference>
<evidence type="ECO:0000256" key="3">
    <source>
        <dbReference type="ARBA" id="ARBA00009759"/>
    </source>
</evidence>
<dbReference type="InterPro" id="IPR033942">
    <property type="entry name" value="IMPase"/>
</dbReference>
<dbReference type="InterPro" id="IPR020550">
    <property type="entry name" value="Inositol_monophosphatase_CS"/>
</dbReference>
<evidence type="ECO:0000256" key="6">
    <source>
        <dbReference type="ARBA" id="ARBA00022842"/>
    </source>
</evidence>
<dbReference type="SUPFAM" id="SSF56655">
    <property type="entry name" value="Carbohydrate phosphatase"/>
    <property type="match status" value="1"/>
</dbReference>
<dbReference type="EMBL" id="SOBK01000006">
    <property type="protein sequence ID" value="TDT88348.1"/>
    <property type="molecule type" value="Genomic_DNA"/>
</dbReference>
<evidence type="ECO:0000313" key="10">
    <source>
        <dbReference type="EMBL" id="TDT88348.1"/>
    </source>
</evidence>
<reference evidence="9 11" key="1">
    <citation type="journal article" date="2016" name="Front. Microbiol.">
        <title>Genome Sequence of the Piezophilic, Mesophilic Sulfate-Reducing Bacterium Desulfovibrio indicus J2T.</title>
        <authorList>
            <person name="Cao J."/>
            <person name="Maignien L."/>
            <person name="Shao Z."/>
            <person name="Alain K."/>
            <person name="Jebbar M."/>
        </authorList>
    </citation>
    <scope>NUCLEOTIDE SEQUENCE [LARGE SCALE GENOMIC DNA]</scope>
    <source>
        <strain evidence="9 11">J2</strain>
    </source>
</reference>
<dbReference type="Proteomes" id="UP000055611">
    <property type="component" value="Chromosome"/>
</dbReference>
<feature type="binding site" evidence="7">
    <location>
        <position position="215"/>
    </location>
    <ligand>
        <name>Mg(2+)</name>
        <dbReference type="ChEBI" id="CHEBI:18420"/>
        <label>1</label>
        <note>catalytic</note>
    </ligand>
</feature>
<feature type="binding site" evidence="7">
    <location>
        <position position="90"/>
    </location>
    <ligand>
        <name>Mg(2+)</name>
        <dbReference type="ChEBI" id="CHEBI:18420"/>
        <label>2</label>
    </ligand>
</feature>
<dbReference type="GO" id="GO:0006020">
    <property type="term" value="P:inositol metabolic process"/>
    <property type="evidence" value="ECO:0007669"/>
    <property type="project" value="TreeGrafter"/>
</dbReference>
<comment type="similarity">
    <text evidence="3 8">Belongs to the inositol monophosphatase superfamily.</text>
</comment>
<keyword evidence="11" id="KW-1185">Reference proteome</keyword>
<dbReference type="PANTHER" id="PTHR20854">
    <property type="entry name" value="INOSITOL MONOPHOSPHATASE"/>
    <property type="match status" value="1"/>
</dbReference>
<evidence type="ECO:0000256" key="1">
    <source>
        <dbReference type="ARBA" id="ARBA00001033"/>
    </source>
</evidence>
<dbReference type="PROSITE" id="PS00629">
    <property type="entry name" value="IMP_1"/>
    <property type="match status" value="1"/>
</dbReference>
<feature type="binding site" evidence="7">
    <location>
        <position position="87"/>
    </location>
    <ligand>
        <name>Mg(2+)</name>
        <dbReference type="ChEBI" id="CHEBI:18420"/>
        <label>1</label>
        <note>catalytic</note>
    </ligand>
</feature>
<gene>
    <name evidence="9" type="ORF">AWY79_12120</name>
    <name evidence="10" type="ORF">EDC59_106162</name>
</gene>
<dbReference type="GO" id="GO:0046872">
    <property type="term" value="F:metal ion binding"/>
    <property type="evidence" value="ECO:0007669"/>
    <property type="project" value="UniProtKB-KW"/>
</dbReference>
<keyword evidence="5 8" id="KW-0378">Hydrolase</keyword>
<evidence type="ECO:0000256" key="5">
    <source>
        <dbReference type="ARBA" id="ARBA00022801"/>
    </source>
</evidence>
<evidence type="ECO:0000313" key="12">
    <source>
        <dbReference type="Proteomes" id="UP000295506"/>
    </source>
</evidence>
<dbReference type="EC" id="3.1.3.25" evidence="8"/>
<feature type="binding site" evidence="7">
    <location>
        <position position="71"/>
    </location>
    <ligand>
        <name>Mg(2+)</name>
        <dbReference type="ChEBI" id="CHEBI:18420"/>
        <label>1</label>
        <note>catalytic</note>
    </ligand>
</feature>
<dbReference type="GO" id="GO:0046854">
    <property type="term" value="P:phosphatidylinositol phosphate biosynthetic process"/>
    <property type="evidence" value="ECO:0007669"/>
    <property type="project" value="InterPro"/>
</dbReference>
<accession>A0A126QPZ3</accession>
<dbReference type="CDD" id="cd01639">
    <property type="entry name" value="IMPase"/>
    <property type="match status" value="1"/>
</dbReference>
<comment type="catalytic activity">
    <reaction evidence="1 8">
        <text>a myo-inositol phosphate + H2O = myo-inositol + phosphate</text>
        <dbReference type="Rhea" id="RHEA:24056"/>
        <dbReference type="ChEBI" id="CHEBI:15377"/>
        <dbReference type="ChEBI" id="CHEBI:17268"/>
        <dbReference type="ChEBI" id="CHEBI:43474"/>
        <dbReference type="ChEBI" id="CHEBI:84139"/>
        <dbReference type="EC" id="3.1.3.25"/>
    </reaction>
</comment>
<comment type="cofactor">
    <cofactor evidence="2 7 8">
        <name>Mg(2+)</name>
        <dbReference type="ChEBI" id="CHEBI:18420"/>
    </cofactor>
</comment>
<evidence type="ECO:0000256" key="8">
    <source>
        <dbReference type="RuleBase" id="RU364068"/>
    </source>
</evidence>
<reference evidence="10 12" key="2">
    <citation type="submission" date="2019-03" db="EMBL/GenBank/DDBJ databases">
        <title>Genomic Encyclopedia of Type Strains, Phase IV (KMG-IV): sequencing the most valuable type-strain genomes for metagenomic binning, comparative biology and taxonomic classification.</title>
        <authorList>
            <person name="Goeker M."/>
        </authorList>
    </citation>
    <scope>NUCLEOTIDE SEQUENCE [LARGE SCALE GENOMIC DNA]</scope>
    <source>
        <strain evidence="10 12">DSM 101483</strain>
    </source>
</reference>
<dbReference type="OrthoDB" id="9785695at2"/>
<evidence type="ECO:0000256" key="4">
    <source>
        <dbReference type="ARBA" id="ARBA00022723"/>
    </source>
</evidence>
<keyword evidence="6 7" id="KW-0460">Magnesium</keyword>
<keyword evidence="4 7" id="KW-0479">Metal-binding</keyword>
<dbReference type="Proteomes" id="UP000295506">
    <property type="component" value="Unassembled WGS sequence"/>
</dbReference>
<dbReference type="GO" id="GO:0007165">
    <property type="term" value="P:signal transduction"/>
    <property type="evidence" value="ECO:0007669"/>
    <property type="project" value="TreeGrafter"/>
</dbReference>
<sequence length="264" mass="28488">MTTRFDAAALMEPLKAIVDKAGDIVREGAGRTRKIMHKGRIDLVTETDMAVEAMLKEELAVLLPGSDFLAEETAKETRPGELTWIIDPVDGTTNFAHGLPFVANSIALWHRDRVVLGVVNLPLLGEMFTAVEGQGASCNGIPVSVTDEADLEKTLLATGFPYDIDAHIDDILKHFRTLLPLTQGIRRPGAAALDLAYVACGRFDGFYERALNPWDTAAGLLLVAEAGGRVSEYDATVPYAFGSGSILATNGRIHEELSGLLLRD</sequence>
<dbReference type="Pfam" id="PF00459">
    <property type="entry name" value="Inositol_P"/>
    <property type="match status" value="1"/>
</dbReference>
<dbReference type="InterPro" id="IPR000760">
    <property type="entry name" value="Inositol_monophosphatase-like"/>
</dbReference>
<evidence type="ECO:0000313" key="9">
    <source>
        <dbReference type="EMBL" id="AMK11806.1"/>
    </source>
</evidence>
<evidence type="ECO:0000313" key="11">
    <source>
        <dbReference type="Proteomes" id="UP000055611"/>
    </source>
</evidence>
<name>A0A126QPZ3_9BACT</name>
<dbReference type="Gene3D" id="3.40.190.80">
    <property type="match status" value="1"/>
</dbReference>
<protein>
    <recommendedName>
        <fullName evidence="8">Inositol-1-monophosphatase</fullName>
        <ecNumber evidence="8">3.1.3.25</ecNumber>
    </recommendedName>
</protein>
<dbReference type="EMBL" id="CP014206">
    <property type="protein sequence ID" value="AMK11806.1"/>
    <property type="molecule type" value="Genomic_DNA"/>
</dbReference>
<dbReference type="PANTHER" id="PTHR20854:SF4">
    <property type="entry name" value="INOSITOL-1-MONOPHOSPHATASE-RELATED"/>
    <property type="match status" value="1"/>
</dbReference>
<dbReference type="PROSITE" id="PS00630">
    <property type="entry name" value="IMP_2"/>
    <property type="match status" value="1"/>
</dbReference>
<evidence type="ECO:0000256" key="7">
    <source>
        <dbReference type="PIRSR" id="PIRSR600760-2"/>
    </source>
</evidence>
<dbReference type="RefSeq" id="WP_066804218.1">
    <property type="nucleotide sequence ID" value="NZ_CP014206.1"/>
</dbReference>
<dbReference type="AlphaFoldDB" id="A0A126QPZ3"/>
<dbReference type="GO" id="GO:0008934">
    <property type="term" value="F:inositol monophosphate 1-phosphatase activity"/>
    <property type="evidence" value="ECO:0007669"/>
    <property type="project" value="InterPro"/>
</dbReference>